<reference evidence="3" key="2">
    <citation type="submission" date="2025-08" db="UniProtKB">
        <authorList>
            <consortium name="RefSeq"/>
        </authorList>
    </citation>
    <scope>IDENTIFICATION</scope>
    <source>
        <strain evidence="3">S238N-H82</strain>
        <tissue evidence="3">Testes</tissue>
    </source>
</reference>
<organism evidence="2 3">
    <name type="scientific">Branchiostoma floridae</name>
    <name type="common">Florida lancelet</name>
    <name type="synonym">Amphioxus</name>
    <dbReference type="NCBI Taxonomy" id="7739"/>
    <lineage>
        <taxon>Eukaryota</taxon>
        <taxon>Metazoa</taxon>
        <taxon>Chordata</taxon>
        <taxon>Cephalochordata</taxon>
        <taxon>Leptocardii</taxon>
        <taxon>Amphioxiformes</taxon>
        <taxon>Branchiostomatidae</taxon>
        <taxon>Branchiostoma</taxon>
    </lineage>
</organism>
<gene>
    <name evidence="3" type="primary">LOC118409615</name>
</gene>
<dbReference type="RefSeq" id="XP_035666658.1">
    <property type="nucleotide sequence ID" value="XM_035810765.1"/>
</dbReference>
<sequence>MFHLPKIIHIKERRTTEKRDIIPHSLFATTLWTLSLVEHSDRRNHGFEKRRKRHCHDDCEETDPHTEGSLELREGAGEETEGHSGEGRAHTDDDTRGGLRQDSGDHETSGFDEIEHQDTSQQISLRHP</sequence>
<proteinExistence type="predicted"/>
<reference evidence="2" key="1">
    <citation type="journal article" date="2020" name="Nat. Ecol. Evol.">
        <title>Deeply conserved synteny resolves early events in vertebrate evolution.</title>
        <authorList>
            <person name="Simakov O."/>
            <person name="Marletaz F."/>
            <person name="Yue J.X."/>
            <person name="O'Connell B."/>
            <person name="Jenkins J."/>
            <person name="Brandt A."/>
            <person name="Calef R."/>
            <person name="Tung C.H."/>
            <person name="Huang T.K."/>
            <person name="Schmutz J."/>
            <person name="Satoh N."/>
            <person name="Yu J.K."/>
            <person name="Putnam N.H."/>
            <person name="Green R.E."/>
            <person name="Rokhsar D.S."/>
        </authorList>
    </citation>
    <scope>NUCLEOTIDE SEQUENCE [LARGE SCALE GENOMIC DNA]</scope>
    <source>
        <strain evidence="2">S238N-H82</strain>
    </source>
</reference>
<feature type="region of interest" description="Disordered" evidence="1">
    <location>
        <begin position="42"/>
        <end position="128"/>
    </location>
</feature>
<dbReference type="KEGG" id="bfo:118409615"/>
<accession>A0A9J7KMD7</accession>
<evidence type="ECO:0000313" key="3">
    <source>
        <dbReference type="RefSeq" id="XP_035666658.1"/>
    </source>
</evidence>
<keyword evidence="2" id="KW-1185">Reference proteome</keyword>
<evidence type="ECO:0000256" key="1">
    <source>
        <dbReference type="SAM" id="MobiDB-lite"/>
    </source>
</evidence>
<evidence type="ECO:0000313" key="2">
    <source>
        <dbReference type="Proteomes" id="UP000001554"/>
    </source>
</evidence>
<dbReference type="GeneID" id="118409615"/>
<protein>
    <submittedName>
        <fullName evidence="3">Uncharacterized protein LOC118409615</fullName>
    </submittedName>
</protein>
<dbReference type="Proteomes" id="UP000001554">
    <property type="component" value="Chromosome 2"/>
</dbReference>
<dbReference type="AlphaFoldDB" id="A0A9J7KMD7"/>
<feature type="compositionally biased region" description="Polar residues" evidence="1">
    <location>
        <begin position="119"/>
        <end position="128"/>
    </location>
</feature>
<feature type="compositionally biased region" description="Basic and acidic residues" evidence="1">
    <location>
        <begin position="62"/>
        <end position="118"/>
    </location>
</feature>
<name>A0A9J7KMD7_BRAFL</name>